<dbReference type="Proteomes" id="UP000001072">
    <property type="component" value="Unassembled WGS sequence"/>
</dbReference>
<evidence type="ECO:0000313" key="2">
    <source>
        <dbReference type="Proteomes" id="UP000001072"/>
    </source>
</evidence>
<gene>
    <name evidence="1" type="ORF">MELLADRAFT_108389</name>
</gene>
<dbReference type="InParanoid" id="F4RSY3"/>
<name>F4RSY3_MELLP</name>
<dbReference type="RefSeq" id="XP_007412200.1">
    <property type="nucleotide sequence ID" value="XM_007412138.1"/>
</dbReference>
<reference evidence="2" key="1">
    <citation type="journal article" date="2011" name="Proc. Natl. Acad. Sci. U.S.A.">
        <title>Obligate biotrophy features unraveled by the genomic analysis of rust fungi.</title>
        <authorList>
            <person name="Duplessis S."/>
            <person name="Cuomo C.A."/>
            <person name="Lin Y.-C."/>
            <person name="Aerts A."/>
            <person name="Tisserant E."/>
            <person name="Veneault-Fourrey C."/>
            <person name="Joly D.L."/>
            <person name="Hacquard S."/>
            <person name="Amselem J."/>
            <person name="Cantarel B.L."/>
            <person name="Chiu R."/>
            <person name="Coutinho P.M."/>
            <person name="Feau N."/>
            <person name="Field M."/>
            <person name="Frey P."/>
            <person name="Gelhaye E."/>
            <person name="Goldberg J."/>
            <person name="Grabherr M.G."/>
            <person name="Kodira C.D."/>
            <person name="Kohler A."/>
            <person name="Kuees U."/>
            <person name="Lindquist E.A."/>
            <person name="Lucas S.M."/>
            <person name="Mago R."/>
            <person name="Mauceli E."/>
            <person name="Morin E."/>
            <person name="Murat C."/>
            <person name="Pangilinan J.L."/>
            <person name="Park R."/>
            <person name="Pearson M."/>
            <person name="Quesneville H."/>
            <person name="Rouhier N."/>
            <person name="Sakthikumar S."/>
            <person name="Salamov A.A."/>
            <person name="Schmutz J."/>
            <person name="Selles B."/>
            <person name="Shapiro H."/>
            <person name="Tanguay P."/>
            <person name="Tuskan G.A."/>
            <person name="Henrissat B."/>
            <person name="Van de Peer Y."/>
            <person name="Rouze P."/>
            <person name="Ellis J.G."/>
            <person name="Dodds P.N."/>
            <person name="Schein J.E."/>
            <person name="Zhong S."/>
            <person name="Hamelin R.C."/>
            <person name="Grigoriev I.V."/>
            <person name="Szabo L.J."/>
            <person name="Martin F."/>
        </authorList>
    </citation>
    <scope>NUCLEOTIDE SEQUENCE [LARGE SCALE GENOMIC DNA]</scope>
    <source>
        <strain evidence="2">98AG31 / pathotype 3-4-7</strain>
    </source>
</reference>
<organism evidence="2">
    <name type="scientific">Melampsora larici-populina (strain 98AG31 / pathotype 3-4-7)</name>
    <name type="common">Poplar leaf rust fungus</name>
    <dbReference type="NCBI Taxonomy" id="747676"/>
    <lineage>
        <taxon>Eukaryota</taxon>
        <taxon>Fungi</taxon>
        <taxon>Dikarya</taxon>
        <taxon>Basidiomycota</taxon>
        <taxon>Pucciniomycotina</taxon>
        <taxon>Pucciniomycetes</taxon>
        <taxon>Pucciniales</taxon>
        <taxon>Melampsoraceae</taxon>
        <taxon>Melampsora</taxon>
    </lineage>
</organism>
<dbReference type="AlphaFoldDB" id="F4RSY3"/>
<sequence>MSLHSMIGLSFEECVVTQMLPFMAYVVLSRKFVFTSSALPITIFVLRTFLDVSVKRLLQMGHAAISDSSHAECFTCPIEQGLVIDLMRTPPIPTRSQLRARLGFPTGIRGQVILVGATIQYPHPLAPMMSMRRCGSGKPCSQRHQKGEPLPLWKTNTQFSDSSLVRVIEAIGNMPHEASAIYMVMQQCAPLDAVMDAKQLQSSMY</sequence>
<dbReference type="VEuPathDB" id="FungiDB:MELLADRAFT_108389"/>
<dbReference type="HOGENOM" id="CLU_1337774_0_0_1"/>
<keyword evidence="2" id="KW-1185">Reference proteome</keyword>
<evidence type="ECO:0000313" key="1">
    <source>
        <dbReference type="EMBL" id="EGG04409.1"/>
    </source>
</evidence>
<dbReference type="EMBL" id="GL883118">
    <property type="protein sequence ID" value="EGG04409.1"/>
    <property type="molecule type" value="Genomic_DNA"/>
</dbReference>
<proteinExistence type="predicted"/>
<dbReference type="KEGG" id="mlr:MELLADRAFT_108389"/>
<protein>
    <submittedName>
        <fullName evidence="1">Uncharacterized protein</fullName>
    </submittedName>
</protein>
<accession>F4RSY3</accession>
<dbReference type="GeneID" id="18923464"/>